<dbReference type="InterPro" id="IPR050796">
    <property type="entry name" value="SCF_F-box_component"/>
</dbReference>
<protein>
    <recommendedName>
        <fullName evidence="1">F-box associated beta-propeller type 1 domain-containing protein</fullName>
    </recommendedName>
</protein>
<gene>
    <name evidence="2" type="ORF">CISIN_1g039297mg</name>
</gene>
<proteinExistence type="predicted"/>
<feature type="domain" description="F-box associated beta-propeller type 1" evidence="1">
    <location>
        <begin position="3"/>
        <end position="168"/>
    </location>
</feature>
<evidence type="ECO:0000259" key="1">
    <source>
        <dbReference type="Pfam" id="PF07734"/>
    </source>
</evidence>
<name>A0A067D748_CITSI</name>
<accession>A0A067D748</accession>
<dbReference type="PANTHER" id="PTHR31672">
    <property type="entry name" value="BNACNNG10540D PROTEIN"/>
    <property type="match status" value="1"/>
</dbReference>
<evidence type="ECO:0000313" key="3">
    <source>
        <dbReference type="Proteomes" id="UP000027120"/>
    </source>
</evidence>
<feature type="non-terminal residue" evidence="2">
    <location>
        <position position="1"/>
    </location>
</feature>
<dbReference type="InterPro" id="IPR017451">
    <property type="entry name" value="F-box-assoc_interact_dom"/>
</dbReference>
<dbReference type="PANTHER" id="PTHR31672:SF13">
    <property type="entry name" value="F-BOX PROTEIN CPR30-LIKE"/>
    <property type="match status" value="1"/>
</dbReference>
<dbReference type="Pfam" id="PF07734">
    <property type="entry name" value="FBA_1"/>
    <property type="match status" value="1"/>
</dbReference>
<dbReference type="AlphaFoldDB" id="A0A067D748"/>
<dbReference type="EMBL" id="KK787672">
    <property type="protein sequence ID" value="KDO38633.1"/>
    <property type="molecule type" value="Genomic_DNA"/>
</dbReference>
<organism evidence="2 3">
    <name type="scientific">Citrus sinensis</name>
    <name type="common">Sweet orange</name>
    <name type="synonym">Citrus aurantium var. sinensis</name>
    <dbReference type="NCBI Taxonomy" id="2711"/>
    <lineage>
        <taxon>Eukaryota</taxon>
        <taxon>Viridiplantae</taxon>
        <taxon>Streptophyta</taxon>
        <taxon>Embryophyta</taxon>
        <taxon>Tracheophyta</taxon>
        <taxon>Spermatophyta</taxon>
        <taxon>Magnoliopsida</taxon>
        <taxon>eudicotyledons</taxon>
        <taxon>Gunneridae</taxon>
        <taxon>Pentapetalae</taxon>
        <taxon>rosids</taxon>
        <taxon>malvids</taxon>
        <taxon>Sapindales</taxon>
        <taxon>Rutaceae</taxon>
        <taxon>Aurantioideae</taxon>
        <taxon>Citrus</taxon>
    </lineage>
</organism>
<reference evidence="2 3" key="1">
    <citation type="submission" date="2014-04" db="EMBL/GenBank/DDBJ databases">
        <authorList>
            <consortium name="International Citrus Genome Consortium"/>
            <person name="Gmitter F."/>
            <person name="Chen C."/>
            <person name="Farmerie W."/>
            <person name="Harkins T."/>
            <person name="Desany B."/>
            <person name="Mohiuddin M."/>
            <person name="Kodira C."/>
            <person name="Borodovsky M."/>
            <person name="Lomsadze A."/>
            <person name="Burns P."/>
            <person name="Jenkins J."/>
            <person name="Prochnik S."/>
            <person name="Shu S."/>
            <person name="Chapman J."/>
            <person name="Pitluck S."/>
            <person name="Schmutz J."/>
            <person name="Rokhsar D."/>
        </authorList>
    </citation>
    <scope>NUCLEOTIDE SEQUENCE</scope>
</reference>
<evidence type="ECO:0000313" key="2">
    <source>
        <dbReference type="EMBL" id="KDO38633.1"/>
    </source>
</evidence>
<keyword evidence="3" id="KW-1185">Reference proteome</keyword>
<sequence>LVRIIQFSKNKVDYTEVTVYSLKTNFWRQIKELSFSFFFPLRTRALAAGALHWVTFKTTSTAKGYGLILAFDLKTEKFFRVLLPDIKDKTCFDFHVLSGSLSLTCIIYNHQQPGSIWVMKEYGVMESWTKLFSCFVKGVRRPLAYSNNADRVFVYKSGMPLYWYHVEKMMEVRMEVRLVHIHDAPHFFRSAVICVDSLVLPYAFFYL</sequence>
<dbReference type="NCBIfam" id="TIGR01640">
    <property type="entry name" value="F_box_assoc_1"/>
    <property type="match status" value="1"/>
</dbReference>
<dbReference type="InterPro" id="IPR006527">
    <property type="entry name" value="F-box-assoc_dom_typ1"/>
</dbReference>
<dbReference type="SMR" id="A0A067D748"/>
<dbReference type="Proteomes" id="UP000027120">
    <property type="component" value="Unassembled WGS sequence"/>
</dbReference>